<evidence type="ECO:0000313" key="2">
    <source>
        <dbReference type="EMBL" id="JAD39495.1"/>
    </source>
</evidence>
<keyword evidence="1" id="KW-1133">Transmembrane helix</keyword>
<proteinExistence type="predicted"/>
<reference evidence="2" key="1">
    <citation type="submission" date="2014-09" db="EMBL/GenBank/DDBJ databases">
        <authorList>
            <person name="Magalhaes I.L.F."/>
            <person name="Oliveira U."/>
            <person name="Santos F.R."/>
            <person name="Vidigal T.H.D.A."/>
            <person name="Brescovit A.D."/>
            <person name="Santos A.J."/>
        </authorList>
    </citation>
    <scope>NUCLEOTIDE SEQUENCE</scope>
    <source>
        <tissue evidence="2">Shoot tissue taken approximately 20 cm above the soil surface</tissue>
    </source>
</reference>
<accession>A0A0A8ZRU8</accession>
<organism evidence="2">
    <name type="scientific">Arundo donax</name>
    <name type="common">Giant reed</name>
    <name type="synonym">Donax arundinaceus</name>
    <dbReference type="NCBI Taxonomy" id="35708"/>
    <lineage>
        <taxon>Eukaryota</taxon>
        <taxon>Viridiplantae</taxon>
        <taxon>Streptophyta</taxon>
        <taxon>Embryophyta</taxon>
        <taxon>Tracheophyta</taxon>
        <taxon>Spermatophyta</taxon>
        <taxon>Magnoliopsida</taxon>
        <taxon>Liliopsida</taxon>
        <taxon>Poales</taxon>
        <taxon>Poaceae</taxon>
        <taxon>PACMAD clade</taxon>
        <taxon>Arundinoideae</taxon>
        <taxon>Arundineae</taxon>
        <taxon>Arundo</taxon>
    </lineage>
</organism>
<keyword evidence="1" id="KW-0812">Transmembrane</keyword>
<dbReference type="EMBL" id="GBRH01258400">
    <property type="protein sequence ID" value="JAD39495.1"/>
    <property type="molecule type" value="Transcribed_RNA"/>
</dbReference>
<feature type="transmembrane region" description="Helical" evidence="1">
    <location>
        <begin position="21"/>
        <end position="37"/>
    </location>
</feature>
<keyword evidence="1" id="KW-0472">Membrane</keyword>
<reference evidence="2" key="2">
    <citation type="journal article" date="2015" name="Data Brief">
        <title>Shoot transcriptome of the giant reed, Arundo donax.</title>
        <authorList>
            <person name="Barrero R.A."/>
            <person name="Guerrero F.D."/>
            <person name="Moolhuijzen P."/>
            <person name="Goolsby J.A."/>
            <person name="Tidwell J."/>
            <person name="Bellgard S.E."/>
            <person name="Bellgard M.I."/>
        </authorList>
    </citation>
    <scope>NUCLEOTIDE SEQUENCE</scope>
    <source>
        <tissue evidence="2">Shoot tissue taken approximately 20 cm above the soil surface</tissue>
    </source>
</reference>
<name>A0A0A8ZRU8_ARUDO</name>
<protein>
    <submittedName>
        <fullName evidence="2">Uncharacterized protein</fullName>
    </submittedName>
</protein>
<sequence length="44" mass="5231">MLNNCWERVRRSMTAGKEARRVPICLFILLLITRHTISRNMMAK</sequence>
<dbReference type="AlphaFoldDB" id="A0A0A8ZRU8"/>
<evidence type="ECO:0000256" key="1">
    <source>
        <dbReference type="SAM" id="Phobius"/>
    </source>
</evidence>